<dbReference type="GO" id="GO:0004325">
    <property type="term" value="F:ferrochelatase activity"/>
    <property type="evidence" value="ECO:0007669"/>
    <property type="project" value="InterPro"/>
</dbReference>
<feature type="domain" description="Sirohaem synthase dimerisation" evidence="10">
    <location>
        <begin position="150"/>
        <end position="207"/>
    </location>
</feature>
<comment type="catalytic activity">
    <reaction evidence="8">
        <text>precorrin-2 + NAD(+) = sirohydrochlorin + NADH + 2 H(+)</text>
        <dbReference type="Rhea" id="RHEA:15613"/>
        <dbReference type="ChEBI" id="CHEBI:15378"/>
        <dbReference type="ChEBI" id="CHEBI:57540"/>
        <dbReference type="ChEBI" id="CHEBI:57945"/>
        <dbReference type="ChEBI" id="CHEBI:58351"/>
        <dbReference type="ChEBI" id="CHEBI:58827"/>
        <dbReference type="EC" id="1.3.1.76"/>
    </reaction>
</comment>
<feature type="domain" description="Tetrapyrrole methylase" evidence="9">
    <location>
        <begin position="217"/>
        <end position="319"/>
    </location>
</feature>
<dbReference type="NCBIfam" id="TIGR01470">
    <property type="entry name" value="cysG_Nterm"/>
    <property type="match status" value="1"/>
</dbReference>
<dbReference type="PANTHER" id="PTHR35330:SF1">
    <property type="entry name" value="SIROHEME BIOSYNTHESIS PROTEIN MET8"/>
    <property type="match status" value="1"/>
</dbReference>
<reference evidence="11 12" key="1">
    <citation type="submission" date="2017-03" db="EMBL/GenBank/DDBJ databases">
        <authorList>
            <person name="Afonso C.L."/>
            <person name="Miller P.J."/>
            <person name="Scott M.A."/>
            <person name="Spackman E."/>
            <person name="Goraichik I."/>
            <person name="Dimitrov K.M."/>
            <person name="Suarez D.L."/>
            <person name="Swayne D.E."/>
        </authorList>
    </citation>
    <scope>NUCLEOTIDE SEQUENCE [LARGE SCALE GENOMIC DNA]</scope>
    <source>
        <strain evidence="11">SB41UT1</strain>
    </source>
</reference>
<dbReference type="RefSeq" id="WP_087111145.1">
    <property type="nucleotide sequence ID" value="NZ_CBCSCN010000006.1"/>
</dbReference>
<evidence type="ECO:0000313" key="11">
    <source>
        <dbReference type="EMBL" id="SMA48849.1"/>
    </source>
</evidence>
<evidence type="ECO:0000259" key="9">
    <source>
        <dbReference type="Pfam" id="PF00590"/>
    </source>
</evidence>
<dbReference type="GO" id="GO:0019354">
    <property type="term" value="P:siroheme biosynthetic process"/>
    <property type="evidence" value="ECO:0007669"/>
    <property type="project" value="UniProtKB-UniPathway"/>
</dbReference>
<evidence type="ECO:0000256" key="4">
    <source>
        <dbReference type="ARBA" id="ARBA00023027"/>
    </source>
</evidence>
<dbReference type="GO" id="GO:0043115">
    <property type="term" value="F:precorrin-2 dehydrogenase activity"/>
    <property type="evidence" value="ECO:0007669"/>
    <property type="project" value="UniProtKB-EC"/>
</dbReference>
<dbReference type="InterPro" id="IPR014777">
    <property type="entry name" value="4pyrrole_Mease_sub1"/>
</dbReference>
<dbReference type="Gene3D" id="1.10.8.210">
    <property type="entry name" value="Sirohaem synthase, dimerisation domain"/>
    <property type="match status" value="1"/>
</dbReference>
<keyword evidence="7" id="KW-0511">Multifunctional enzyme</keyword>
<dbReference type="SUPFAM" id="SSF53790">
    <property type="entry name" value="Tetrapyrrole methylase"/>
    <property type="match status" value="1"/>
</dbReference>
<dbReference type="GO" id="GO:0008168">
    <property type="term" value="F:methyltransferase activity"/>
    <property type="evidence" value="ECO:0007669"/>
    <property type="project" value="InterPro"/>
</dbReference>
<dbReference type="InterPro" id="IPR037115">
    <property type="entry name" value="Sirohaem_synt_dimer_dom_sf"/>
</dbReference>
<evidence type="ECO:0000259" key="10">
    <source>
        <dbReference type="Pfam" id="PF10414"/>
    </source>
</evidence>
<dbReference type="Gene3D" id="3.30.160.110">
    <property type="entry name" value="Siroheme synthase, domain 2"/>
    <property type="match status" value="1"/>
</dbReference>
<dbReference type="OrthoDB" id="9815856at2"/>
<dbReference type="EC" id="1.3.1.76" evidence="2"/>
<dbReference type="InterPro" id="IPR035996">
    <property type="entry name" value="4pyrrol_Methylase_sf"/>
</dbReference>
<proteinExistence type="predicted"/>
<sequence length="323" mass="35340">MDYLPLFLDVKNQRCLVVGGGDVALRKIRLLHSAGARLRVVAPEIRKEVYAFLSGSHHELKERAFHPDDLGGVALVIASTDNHAVNQQVAERAKQQGVFVNVIDAPEAGNAIVPAIIDRSPVMVAVSTSGTTPVLARLLREQLESVLPNGLGQLAALAGEYRGLVKARFDSIHDRRHFWEETLTSDVAEQVYAAQLEQARSTLEQRLAGAELSSGELYLINVAHNDPDELTFKALRLMQKAETVFYTDDVSKAIMALCRRDADLIAVKNAAEHEALIIEHINNGRRVLFISADSASLITISSNLSTLLANKNVPVHTIPTPRL</sequence>
<dbReference type="InterPro" id="IPR006367">
    <property type="entry name" value="Sirohaem_synthase_N"/>
</dbReference>
<evidence type="ECO:0000256" key="8">
    <source>
        <dbReference type="ARBA" id="ARBA00047561"/>
    </source>
</evidence>
<dbReference type="SUPFAM" id="SSF51735">
    <property type="entry name" value="NAD(P)-binding Rossmann-fold domains"/>
    <property type="match status" value="1"/>
</dbReference>
<name>A0A1X7ALL4_9GAMM</name>
<keyword evidence="5" id="KW-0456">Lyase</keyword>
<dbReference type="Gene3D" id="3.40.50.720">
    <property type="entry name" value="NAD(P)-binding Rossmann-like Domain"/>
    <property type="match status" value="1"/>
</dbReference>
<evidence type="ECO:0000256" key="6">
    <source>
        <dbReference type="ARBA" id="ARBA00023244"/>
    </source>
</evidence>
<dbReference type="UniPathway" id="UPA00262">
    <property type="reaction ID" value="UER00222"/>
</dbReference>
<keyword evidence="6" id="KW-0627">Porphyrin biosynthesis</keyword>
<dbReference type="SUPFAM" id="SSF75615">
    <property type="entry name" value="Siroheme synthase middle domains-like"/>
    <property type="match status" value="1"/>
</dbReference>
<accession>A0A1X7ALL4</accession>
<comment type="pathway">
    <text evidence="1">Porphyrin-containing compound metabolism; siroheme biosynthesis; sirohydrochlorin from precorrin-2: step 1/1.</text>
</comment>
<dbReference type="PANTHER" id="PTHR35330">
    <property type="entry name" value="SIROHEME BIOSYNTHESIS PROTEIN MET8"/>
    <property type="match status" value="1"/>
</dbReference>
<evidence type="ECO:0000313" key="12">
    <source>
        <dbReference type="Proteomes" id="UP000196573"/>
    </source>
</evidence>
<protein>
    <recommendedName>
        <fullName evidence="2">precorrin-2 dehydrogenase</fullName>
        <ecNumber evidence="2">1.3.1.76</ecNumber>
    </recommendedName>
</protein>
<evidence type="ECO:0000256" key="7">
    <source>
        <dbReference type="ARBA" id="ARBA00023268"/>
    </source>
</evidence>
<evidence type="ECO:0000256" key="1">
    <source>
        <dbReference type="ARBA" id="ARBA00005010"/>
    </source>
</evidence>
<dbReference type="AlphaFoldDB" id="A0A1X7ALL4"/>
<gene>
    <name evidence="11" type="primary">cysG_1</name>
    <name evidence="11" type="ORF">EHSB41UT_02929</name>
</gene>
<evidence type="ECO:0000256" key="3">
    <source>
        <dbReference type="ARBA" id="ARBA00023002"/>
    </source>
</evidence>
<dbReference type="Proteomes" id="UP000196573">
    <property type="component" value="Unassembled WGS sequence"/>
</dbReference>
<evidence type="ECO:0000256" key="5">
    <source>
        <dbReference type="ARBA" id="ARBA00023239"/>
    </source>
</evidence>
<keyword evidence="4" id="KW-0520">NAD</keyword>
<dbReference type="InterPro" id="IPR036291">
    <property type="entry name" value="NAD(P)-bd_dom_sf"/>
</dbReference>
<dbReference type="Pfam" id="PF13241">
    <property type="entry name" value="NAD_binding_7"/>
    <property type="match status" value="1"/>
</dbReference>
<evidence type="ECO:0000256" key="2">
    <source>
        <dbReference type="ARBA" id="ARBA00012400"/>
    </source>
</evidence>
<dbReference type="Gene3D" id="3.40.1010.10">
    <property type="entry name" value="Cobalt-precorrin-4 Transmethylase, Domain 1"/>
    <property type="match status" value="1"/>
</dbReference>
<dbReference type="Pfam" id="PF00590">
    <property type="entry name" value="TP_methylase"/>
    <property type="match status" value="1"/>
</dbReference>
<keyword evidence="12" id="KW-1185">Reference proteome</keyword>
<dbReference type="EMBL" id="FWPT01000006">
    <property type="protein sequence ID" value="SMA48849.1"/>
    <property type="molecule type" value="Genomic_DNA"/>
</dbReference>
<keyword evidence="3" id="KW-0560">Oxidoreductase</keyword>
<dbReference type="InterPro" id="IPR028161">
    <property type="entry name" value="Met8-like"/>
</dbReference>
<dbReference type="Pfam" id="PF10414">
    <property type="entry name" value="CysG_dimeriser"/>
    <property type="match status" value="1"/>
</dbReference>
<organism evidence="11 12">
    <name type="scientific">Parendozoicomonas haliclonae</name>
    <dbReference type="NCBI Taxonomy" id="1960125"/>
    <lineage>
        <taxon>Bacteria</taxon>
        <taxon>Pseudomonadati</taxon>
        <taxon>Pseudomonadota</taxon>
        <taxon>Gammaproteobacteria</taxon>
        <taxon>Oceanospirillales</taxon>
        <taxon>Endozoicomonadaceae</taxon>
        <taxon>Parendozoicomonas</taxon>
    </lineage>
</organism>
<dbReference type="InterPro" id="IPR019478">
    <property type="entry name" value="Sirohaem_synthase_dimer_dom"/>
</dbReference>
<dbReference type="InterPro" id="IPR000878">
    <property type="entry name" value="4pyrrol_Mease"/>
</dbReference>
<dbReference type="FunFam" id="3.30.160.110:FF:000001">
    <property type="entry name" value="Siroheme synthase"/>
    <property type="match status" value="1"/>
</dbReference>